<feature type="chain" id="PRO_5046149975" description="DUF5666 domain-containing protein" evidence="1">
    <location>
        <begin position="20"/>
        <end position="120"/>
    </location>
</feature>
<comment type="caution">
    <text evidence="2">The sequence shown here is derived from an EMBL/GenBank/DDBJ whole genome shotgun (WGS) entry which is preliminary data.</text>
</comment>
<evidence type="ECO:0008006" key="4">
    <source>
        <dbReference type="Google" id="ProtNLM"/>
    </source>
</evidence>
<dbReference type="Proteomes" id="UP000781958">
    <property type="component" value="Unassembled WGS sequence"/>
</dbReference>
<dbReference type="RefSeq" id="WP_209763492.1">
    <property type="nucleotide sequence ID" value="NZ_JAGINP010000001.1"/>
</dbReference>
<feature type="signal peptide" evidence="1">
    <location>
        <begin position="1"/>
        <end position="19"/>
    </location>
</feature>
<dbReference type="Pfam" id="PF19649">
    <property type="entry name" value="DUF6152"/>
    <property type="match status" value="1"/>
</dbReference>
<dbReference type="EMBL" id="JAGINP010000001">
    <property type="protein sequence ID" value="MBP2290861.1"/>
    <property type="molecule type" value="Genomic_DNA"/>
</dbReference>
<protein>
    <recommendedName>
        <fullName evidence="4">DUF5666 domain-containing protein</fullName>
    </recommendedName>
</protein>
<evidence type="ECO:0000313" key="3">
    <source>
        <dbReference type="Proteomes" id="UP000781958"/>
    </source>
</evidence>
<gene>
    <name evidence="2" type="ORF">J2851_000598</name>
</gene>
<sequence length="120" mass="12476">MPRARALAPLALLPAAVLAAGPAAAHHGWGGYDSGQLLTLTGTVRQAAAQNPHAMLNLEADGKVWHVVLAPPGRMSTRGLPADTIKVGQSVTVVGYPAKADPAEMRAERITAGDRTIELR</sequence>
<name>A0ABS4SE62_9PROT</name>
<keyword evidence="1" id="KW-0732">Signal</keyword>
<proteinExistence type="predicted"/>
<evidence type="ECO:0000313" key="2">
    <source>
        <dbReference type="EMBL" id="MBP2290861.1"/>
    </source>
</evidence>
<dbReference type="InterPro" id="IPR046150">
    <property type="entry name" value="DUF6152"/>
</dbReference>
<keyword evidence="3" id="KW-1185">Reference proteome</keyword>
<organism evidence="2 3">
    <name type="scientific">Azospirillum rugosum</name>
    <dbReference type="NCBI Taxonomy" id="416170"/>
    <lineage>
        <taxon>Bacteria</taxon>
        <taxon>Pseudomonadati</taxon>
        <taxon>Pseudomonadota</taxon>
        <taxon>Alphaproteobacteria</taxon>
        <taxon>Rhodospirillales</taxon>
        <taxon>Azospirillaceae</taxon>
        <taxon>Azospirillum</taxon>
    </lineage>
</organism>
<accession>A0ABS4SE62</accession>
<evidence type="ECO:0000256" key="1">
    <source>
        <dbReference type="SAM" id="SignalP"/>
    </source>
</evidence>
<reference evidence="2 3" key="1">
    <citation type="submission" date="2021-03" db="EMBL/GenBank/DDBJ databases">
        <title>Genomic Encyclopedia of Type Strains, Phase III (KMG-III): the genomes of soil and plant-associated and newly described type strains.</title>
        <authorList>
            <person name="Whitman W."/>
        </authorList>
    </citation>
    <scope>NUCLEOTIDE SEQUENCE [LARGE SCALE GENOMIC DNA]</scope>
    <source>
        <strain evidence="2 3">IMMIB AFH-6</strain>
    </source>
</reference>